<dbReference type="Pfam" id="PF02423">
    <property type="entry name" value="OCD_Mu_crystall"/>
    <property type="match status" value="1"/>
</dbReference>
<evidence type="ECO:0000313" key="4">
    <source>
        <dbReference type="Proteomes" id="UP000282672"/>
    </source>
</evidence>
<dbReference type="InterPro" id="IPR036291">
    <property type="entry name" value="NAD(P)-bd_dom_sf"/>
</dbReference>
<dbReference type="GO" id="GO:0005737">
    <property type="term" value="C:cytoplasm"/>
    <property type="evidence" value="ECO:0007669"/>
    <property type="project" value="TreeGrafter"/>
</dbReference>
<keyword evidence="3" id="KW-1185">Reference proteome</keyword>
<reference evidence="3 4" key="1">
    <citation type="journal article" date="2018" name="Front. Microbiol.">
        <title>Discovery of Phloeophagus Beetles as a Source of Pseudomonas Strains That Produce Potentially New Bioactive Substances and Description of Pseudomonas bohemica sp. nov.</title>
        <authorList>
            <person name="Saati-Santamaria Z."/>
            <person name="Lopez-Mondejar R."/>
            <person name="Jimenez-Gomez A."/>
            <person name="Diez-Mendez A."/>
            <person name="Vetrovsky T."/>
            <person name="Igual J.M."/>
            <person name="Velazquez E."/>
            <person name="Kolarik M."/>
            <person name="Rivas R."/>
            <person name="Garcia-Fraile P."/>
        </authorList>
    </citation>
    <scope>NUCLEOTIDE SEQUENCE [LARGE SCALE GENOMIC DNA]</scope>
    <source>
        <strain evidence="1 4">A2-NA12</strain>
        <strain evidence="2 3">A2-NA13</strain>
    </source>
</reference>
<accession>A0A3L8CK34</accession>
<evidence type="ECO:0000313" key="2">
    <source>
        <dbReference type="EMBL" id="RLU09795.1"/>
    </source>
</evidence>
<evidence type="ECO:0000313" key="3">
    <source>
        <dbReference type="Proteomes" id="UP000282140"/>
    </source>
</evidence>
<dbReference type="Proteomes" id="UP000282140">
    <property type="component" value="Unassembled WGS sequence"/>
</dbReference>
<dbReference type="InterPro" id="IPR003462">
    <property type="entry name" value="ODC_Mu_crystall"/>
</dbReference>
<dbReference type="SUPFAM" id="SSF51735">
    <property type="entry name" value="NAD(P)-binding Rossmann-fold domains"/>
    <property type="match status" value="1"/>
</dbReference>
<name>A0A3L8CK34_9PSED</name>
<dbReference type="Gene3D" id="3.40.50.720">
    <property type="entry name" value="NAD(P)-binding Rossmann-like Domain"/>
    <property type="match status" value="1"/>
</dbReference>
<dbReference type="EMBL" id="PEGA01000016">
    <property type="protein sequence ID" value="RLU08258.1"/>
    <property type="molecule type" value="Genomic_DNA"/>
</dbReference>
<sequence>MDKLVYPQVLPPRSEPIMSSTPQVINQAQARELLAQVDVPQILRKLFRDLAAGQAVQPPQQWVEFPKGAGDFINFQGVLAEDGVYGIKTSPYIVREQGPLVTAWTLLMSMHTGQPLLLCDAGELTTARTAATTAVAVDALAPLNAGRLAIIGSGKVAQAHLHYVKALRDWQSITLYSPGLHLLDAEARAHLQQLDPRLKLVDSREAAIDDADVIMLCTSSAGPVIDPASLRKPALITSISTNAPRAHEVPPQRLNDMQVFCDYRQTTPGAAGEMLIAGEQHGWHSDSIVGDLPELLSGQVQRPEYDRHVFFRSIGLGLEDIALANAIYQLRQNHHDPLQE</sequence>
<dbReference type="Gene3D" id="3.30.1780.10">
    <property type="entry name" value="ornithine cyclodeaminase, domain 1"/>
    <property type="match status" value="1"/>
</dbReference>
<dbReference type="Proteomes" id="UP000282672">
    <property type="component" value="Unassembled WGS sequence"/>
</dbReference>
<dbReference type="InterPro" id="IPR023401">
    <property type="entry name" value="ODC_N"/>
</dbReference>
<dbReference type="AlphaFoldDB" id="A0A3L8CK34"/>
<comment type="caution">
    <text evidence="1">The sequence shown here is derived from an EMBL/GenBank/DDBJ whole genome shotgun (WGS) entry which is preliminary data.</text>
</comment>
<organism evidence="1 4">
    <name type="scientific">Pseudomonas prosekii</name>
    <dbReference type="NCBI Taxonomy" id="1148509"/>
    <lineage>
        <taxon>Bacteria</taxon>
        <taxon>Pseudomonadati</taxon>
        <taxon>Pseudomonadota</taxon>
        <taxon>Gammaproteobacteria</taxon>
        <taxon>Pseudomonadales</taxon>
        <taxon>Pseudomonadaceae</taxon>
        <taxon>Pseudomonas</taxon>
    </lineage>
</organism>
<evidence type="ECO:0000313" key="1">
    <source>
        <dbReference type="EMBL" id="RLU08258.1"/>
    </source>
</evidence>
<gene>
    <name evidence="1" type="ORF">CS076_16570</name>
    <name evidence="2" type="ORF">CS078_12685</name>
</gene>
<dbReference type="EMBL" id="PEGB01000004">
    <property type="protein sequence ID" value="RLU09795.1"/>
    <property type="molecule type" value="Genomic_DNA"/>
</dbReference>
<proteinExistence type="predicted"/>
<dbReference type="PANTHER" id="PTHR13812:SF19">
    <property type="entry name" value="KETIMINE REDUCTASE MU-CRYSTALLIN"/>
    <property type="match status" value="1"/>
</dbReference>
<dbReference type="PIRSF" id="PIRSF001439">
    <property type="entry name" value="CryM"/>
    <property type="match status" value="1"/>
</dbReference>
<dbReference type="PANTHER" id="PTHR13812">
    <property type="entry name" value="KETIMINE REDUCTASE MU-CRYSTALLIN"/>
    <property type="match status" value="1"/>
</dbReference>
<protein>
    <submittedName>
        <fullName evidence="1">Ornithine cyclodeaminase</fullName>
    </submittedName>
</protein>